<feature type="compositionally biased region" description="Low complexity" evidence="1">
    <location>
        <begin position="105"/>
        <end position="127"/>
    </location>
</feature>
<feature type="compositionally biased region" description="Pro residues" evidence="1">
    <location>
        <begin position="61"/>
        <end position="75"/>
    </location>
</feature>
<dbReference type="EMBL" id="ML178821">
    <property type="protein sequence ID" value="TFL03089.1"/>
    <property type="molecule type" value="Genomic_DNA"/>
</dbReference>
<evidence type="ECO:0000313" key="2">
    <source>
        <dbReference type="EMBL" id="TFL03089.1"/>
    </source>
</evidence>
<feature type="compositionally biased region" description="Polar residues" evidence="1">
    <location>
        <begin position="477"/>
        <end position="492"/>
    </location>
</feature>
<feature type="compositionally biased region" description="Low complexity" evidence="1">
    <location>
        <begin position="326"/>
        <end position="353"/>
    </location>
</feature>
<feature type="compositionally biased region" description="Polar residues" evidence="1">
    <location>
        <begin position="24"/>
        <end position="37"/>
    </location>
</feature>
<name>A0A5C3QS29_9AGAR</name>
<feature type="compositionally biased region" description="Polar residues" evidence="1">
    <location>
        <begin position="45"/>
        <end position="54"/>
    </location>
</feature>
<feature type="compositionally biased region" description="Low complexity" evidence="1">
    <location>
        <begin position="159"/>
        <end position="171"/>
    </location>
</feature>
<evidence type="ECO:0000256" key="1">
    <source>
        <dbReference type="SAM" id="MobiDB-lite"/>
    </source>
</evidence>
<feature type="compositionally biased region" description="Polar residues" evidence="1">
    <location>
        <begin position="401"/>
        <end position="412"/>
    </location>
</feature>
<keyword evidence="3" id="KW-1185">Reference proteome</keyword>
<feature type="compositionally biased region" description="Polar residues" evidence="1">
    <location>
        <begin position="378"/>
        <end position="392"/>
    </location>
</feature>
<feature type="compositionally biased region" description="Basic and acidic residues" evidence="1">
    <location>
        <begin position="316"/>
        <end position="325"/>
    </location>
</feature>
<feature type="region of interest" description="Disordered" evidence="1">
    <location>
        <begin position="467"/>
        <end position="506"/>
    </location>
</feature>
<feature type="compositionally biased region" description="Pro residues" evidence="1">
    <location>
        <begin position="247"/>
        <end position="264"/>
    </location>
</feature>
<gene>
    <name evidence="2" type="ORF">BDV98DRAFT_415471</name>
</gene>
<reference evidence="2 3" key="1">
    <citation type="journal article" date="2019" name="Nat. Ecol. Evol.">
        <title>Megaphylogeny resolves global patterns of mushroom evolution.</title>
        <authorList>
            <person name="Varga T."/>
            <person name="Krizsan K."/>
            <person name="Foldi C."/>
            <person name="Dima B."/>
            <person name="Sanchez-Garcia M."/>
            <person name="Sanchez-Ramirez S."/>
            <person name="Szollosi G.J."/>
            <person name="Szarkandi J.G."/>
            <person name="Papp V."/>
            <person name="Albert L."/>
            <person name="Andreopoulos W."/>
            <person name="Angelini C."/>
            <person name="Antonin V."/>
            <person name="Barry K.W."/>
            <person name="Bougher N.L."/>
            <person name="Buchanan P."/>
            <person name="Buyck B."/>
            <person name="Bense V."/>
            <person name="Catcheside P."/>
            <person name="Chovatia M."/>
            <person name="Cooper J."/>
            <person name="Damon W."/>
            <person name="Desjardin D."/>
            <person name="Finy P."/>
            <person name="Geml J."/>
            <person name="Haridas S."/>
            <person name="Hughes K."/>
            <person name="Justo A."/>
            <person name="Karasinski D."/>
            <person name="Kautmanova I."/>
            <person name="Kiss B."/>
            <person name="Kocsube S."/>
            <person name="Kotiranta H."/>
            <person name="LaButti K.M."/>
            <person name="Lechner B.E."/>
            <person name="Liimatainen K."/>
            <person name="Lipzen A."/>
            <person name="Lukacs Z."/>
            <person name="Mihaltcheva S."/>
            <person name="Morgado L.N."/>
            <person name="Niskanen T."/>
            <person name="Noordeloos M.E."/>
            <person name="Ohm R.A."/>
            <person name="Ortiz-Santana B."/>
            <person name="Ovrebo C."/>
            <person name="Racz N."/>
            <person name="Riley R."/>
            <person name="Savchenko A."/>
            <person name="Shiryaev A."/>
            <person name="Soop K."/>
            <person name="Spirin V."/>
            <person name="Szebenyi C."/>
            <person name="Tomsovsky M."/>
            <person name="Tulloss R.E."/>
            <person name="Uehling J."/>
            <person name="Grigoriev I.V."/>
            <person name="Vagvolgyi C."/>
            <person name="Papp T."/>
            <person name="Martin F.M."/>
            <person name="Miettinen O."/>
            <person name="Hibbett D.S."/>
            <person name="Nagy L.G."/>
        </authorList>
    </citation>
    <scope>NUCLEOTIDE SEQUENCE [LARGE SCALE GENOMIC DNA]</scope>
    <source>
        <strain evidence="2 3">CBS 309.79</strain>
    </source>
</reference>
<dbReference type="Proteomes" id="UP000305067">
    <property type="component" value="Unassembled WGS sequence"/>
</dbReference>
<feature type="region of interest" description="Disordered" evidence="1">
    <location>
        <begin position="1"/>
        <end position="452"/>
    </location>
</feature>
<evidence type="ECO:0000313" key="3">
    <source>
        <dbReference type="Proteomes" id="UP000305067"/>
    </source>
</evidence>
<feature type="compositionally biased region" description="Polar residues" evidence="1">
    <location>
        <begin position="190"/>
        <end position="216"/>
    </location>
</feature>
<accession>A0A5C3QS29</accession>
<sequence>MNRPGDFGPKPKAPRQQYPPAEDSQPNESTSKRNNVQPPKIKSAQKVNSSNQPRPHNAGLPPKPSGGQGPPPRPPGGTQRRDGFRTTQSGQRPHKRRKMVEGQDTRSGPSSRTPSRQGASSSAGGSATITPRRRPASAPGNQAGNPLHRPPGRVVSSGPANMDDADNMPADLGDEFDVGAEMHIPPTQMAEHSSTPSAQRDPNTGNSSKNTRNNHPSCLAASKTAPSAVPAPKSQDPRISQSSNPGGQPPGPMAIPWTPVPTKPQDPRIGHFTFPIRPSSQFALDPRDKSRDRHRSHSSTVDNVSFGNAVAGPSAHSEKRSKDSRASQLSSSGAPPASSTPLPPSSAASSTSAKQITKQRKKTENQGNSRNGSDHRSSPTPNISTASTTSPPQKAGDASGQRESTAGTNRASTVPVGKTPSRLSQPASTGFLVPRSPATTAGPSNVQTPPRLLSVAPRSITLKLTPRALVSGFPRSTDPSPRNEQKSVSSTHPPAPPVRIKTEPGRDISLEPQPQLVNSGVLRYARVPSECRSDKPNYQLRRQEWVRREAAVLKSLNLSIQVENRVVFRWHGSRVVRLHQ</sequence>
<feature type="compositionally biased region" description="Polar residues" evidence="1">
    <location>
        <begin position="437"/>
        <end position="448"/>
    </location>
</feature>
<proteinExistence type="predicted"/>
<protein>
    <submittedName>
        <fullName evidence="2">Uncharacterized protein</fullName>
    </submittedName>
</protein>
<organism evidence="2 3">
    <name type="scientific">Pterulicium gracile</name>
    <dbReference type="NCBI Taxonomy" id="1884261"/>
    <lineage>
        <taxon>Eukaryota</taxon>
        <taxon>Fungi</taxon>
        <taxon>Dikarya</taxon>
        <taxon>Basidiomycota</taxon>
        <taxon>Agaricomycotina</taxon>
        <taxon>Agaricomycetes</taxon>
        <taxon>Agaricomycetidae</taxon>
        <taxon>Agaricales</taxon>
        <taxon>Pleurotineae</taxon>
        <taxon>Pterulaceae</taxon>
        <taxon>Pterulicium</taxon>
    </lineage>
</organism>
<dbReference type="AlphaFoldDB" id="A0A5C3QS29"/>